<keyword evidence="4 7" id="KW-1133">Transmembrane helix</keyword>
<evidence type="ECO:0000259" key="8">
    <source>
        <dbReference type="Pfam" id="PF02687"/>
    </source>
</evidence>
<feature type="transmembrane region" description="Helical" evidence="7">
    <location>
        <begin position="322"/>
        <end position="343"/>
    </location>
</feature>
<evidence type="ECO:0000256" key="7">
    <source>
        <dbReference type="SAM" id="Phobius"/>
    </source>
</evidence>
<dbReference type="PANTHER" id="PTHR30572">
    <property type="entry name" value="MEMBRANE COMPONENT OF TRANSPORTER-RELATED"/>
    <property type="match status" value="1"/>
</dbReference>
<dbReference type="PANTHER" id="PTHR30572:SF4">
    <property type="entry name" value="ABC TRANSPORTER PERMEASE YTRF"/>
    <property type="match status" value="1"/>
</dbReference>
<evidence type="ECO:0000256" key="5">
    <source>
        <dbReference type="ARBA" id="ARBA00023136"/>
    </source>
</evidence>
<dbReference type="Pfam" id="PF02687">
    <property type="entry name" value="FtsX"/>
    <property type="match status" value="1"/>
</dbReference>
<dbReference type="GO" id="GO:0022857">
    <property type="term" value="F:transmembrane transporter activity"/>
    <property type="evidence" value="ECO:0007669"/>
    <property type="project" value="TreeGrafter"/>
</dbReference>
<feature type="transmembrane region" description="Helical" evidence="7">
    <location>
        <begin position="363"/>
        <end position="385"/>
    </location>
</feature>
<evidence type="ECO:0000256" key="6">
    <source>
        <dbReference type="ARBA" id="ARBA00038076"/>
    </source>
</evidence>
<comment type="subcellular location">
    <subcellularLocation>
        <location evidence="1">Cell membrane</location>
        <topology evidence="1">Multi-pass membrane protein</topology>
    </subcellularLocation>
</comment>
<evidence type="ECO:0000259" key="9">
    <source>
        <dbReference type="Pfam" id="PF12704"/>
    </source>
</evidence>
<proteinExistence type="inferred from homology"/>
<evidence type="ECO:0000256" key="3">
    <source>
        <dbReference type="ARBA" id="ARBA00022692"/>
    </source>
</evidence>
<sequence length="402" mass="42918">MVWECIKMAYSSLLAHKLRSLLTMLGIMIGVGSVITIVSLGQSGDAALKKQFAGSKNNTLEIMHMNTDAVVGAAASASATISPFTEADVFDLERIESIVKVTPTSSAMSSVTAGDTIKQMQIIGVSERFEELQSIEIVAGRTMTDNELRGGLKAALISEEAARSFEQEKNPVGEIIEIEGIPFFIIGMFASKQSGLAELSKESLLVPQTVWPSLFGNGDYQSLIIQVSDLSLLEETGQKALDYFTQKAASTGLPGEYYVLNMEQIKEALSSITTIMTAIIGGIAAISLFIGGIGVMNIMLVSVTERTREIGIRKALGATRGMVLAQFLTESAALTTIGGMIGVGLGLSGAYTVAMISNMPPVVSWQVILLGVLFSMSIGIFFGLLPAYQAAKWEPVESLRYE</sequence>
<keyword evidence="3 7" id="KW-0812">Transmembrane</keyword>
<feature type="transmembrane region" description="Helical" evidence="7">
    <location>
        <begin position="275"/>
        <end position="301"/>
    </location>
</feature>
<dbReference type="Proteomes" id="UP001177943">
    <property type="component" value="Chromosome"/>
</dbReference>
<dbReference type="RefSeq" id="WP_283926337.1">
    <property type="nucleotide sequence ID" value="NZ_CP126084.1"/>
</dbReference>
<feature type="transmembrane region" description="Helical" evidence="7">
    <location>
        <begin position="21"/>
        <end position="41"/>
    </location>
</feature>
<dbReference type="Pfam" id="PF12704">
    <property type="entry name" value="MacB_PCD"/>
    <property type="match status" value="1"/>
</dbReference>
<protein>
    <submittedName>
        <fullName evidence="10">ABC transporter permease</fullName>
    </submittedName>
</protein>
<dbReference type="AlphaFoldDB" id="A0AA95L0Z0"/>
<feature type="domain" description="MacB-like periplasmic core" evidence="9">
    <location>
        <begin position="20"/>
        <end position="237"/>
    </location>
</feature>
<name>A0AA95L0Z0_9BACL</name>
<evidence type="ECO:0000256" key="2">
    <source>
        <dbReference type="ARBA" id="ARBA00022475"/>
    </source>
</evidence>
<keyword evidence="5 7" id="KW-0472">Membrane</keyword>
<dbReference type="EMBL" id="CP126084">
    <property type="protein sequence ID" value="WHX49044.1"/>
    <property type="molecule type" value="Genomic_DNA"/>
</dbReference>
<comment type="similarity">
    <text evidence="6">Belongs to the ABC-4 integral membrane protein family.</text>
</comment>
<accession>A0AA95L0Z0</accession>
<keyword evidence="2" id="KW-1003">Cell membrane</keyword>
<gene>
    <name evidence="10" type="ORF">QNH46_23875</name>
</gene>
<evidence type="ECO:0000313" key="10">
    <source>
        <dbReference type="EMBL" id="WHX49044.1"/>
    </source>
</evidence>
<dbReference type="InterPro" id="IPR003838">
    <property type="entry name" value="ABC3_permease_C"/>
</dbReference>
<dbReference type="KEGG" id="pwn:QNH46_23875"/>
<reference evidence="10" key="1">
    <citation type="submission" date="2023-05" db="EMBL/GenBank/DDBJ databases">
        <title>Comparative genomics of Bacillaceae isolates and their secondary metabolite potential.</title>
        <authorList>
            <person name="Song L."/>
            <person name="Nielsen L.J."/>
            <person name="Mohite O."/>
            <person name="Xu X."/>
            <person name="Weber T."/>
            <person name="Kovacs A.T."/>
        </authorList>
    </citation>
    <scope>NUCLEOTIDE SEQUENCE</scope>
    <source>
        <strain evidence="10">B2_4</strain>
    </source>
</reference>
<dbReference type="InterPro" id="IPR050250">
    <property type="entry name" value="Macrolide_Exporter_MacB"/>
</dbReference>
<feature type="domain" description="ABC3 transporter permease C-terminal" evidence="8">
    <location>
        <begin position="283"/>
        <end position="394"/>
    </location>
</feature>
<evidence type="ECO:0000256" key="4">
    <source>
        <dbReference type="ARBA" id="ARBA00022989"/>
    </source>
</evidence>
<organism evidence="10 11">
    <name type="scientific">Paenibacillus woosongensis</name>
    <dbReference type="NCBI Taxonomy" id="307580"/>
    <lineage>
        <taxon>Bacteria</taxon>
        <taxon>Bacillati</taxon>
        <taxon>Bacillota</taxon>
        <taxon>Bacilli</taxon>
        <taxon>Bacillales</taxon>
        <taxon>Paenibacillaceae</taxon>
        <taxon>Paenibacillus</taxon>
    </lineage>
</organism>
<dbReference type="GO" id="GO:0005886">
    <property type="term" value="C:plasma membrane"/>
    <property type="evidence" value="ECO:0007669"/>
    <property type="project" value="UniProtKB-SubCell"/>
</dbReference>
<dbReference type="InterPro" id="IPR025857">
    <property type="entry name" value="MacB_PCD"/>
</dbReference>
<evidence type="ECO:0000256" key="1">
    <source>
        <dbReference type="ARBA" id="ARBA00004651"/>
    </source>
</evidence>
<evidence type="ECO:0000313" key="11">
    <source>
        <dbReference type="Proteomes" id="UP001177943"/>
    </source>
</evidence>